<reference evidence="1" key="1">
    <citation type="submission" date="2020-11" db="EMBL/GenBank/DDBJ databases">
        <authorList>
            <person name="Tran Van P."/>
        </authorList>
    </citation>
    <scope>NUCLEOTIDE SEQUENCE</scope>
</reference>
<dbReference type="AlphaFoldDB" id="A0A7R8ZR37"/>
<gene>
    <name evidence="1" type="ORF">CTOB1V02_LOCUS11080</name>
</gene>
<feature type="non-terminal residue" evidence="1">
    <location>
        <position position="144"/>
    </location>
</feature>
<dbReference type="EMBL" id="OB665915">
    <property type="protein sequence ID" value="CAD7233257.1"/>
    <property type="molecule type" value="Genomic_DNA"/>
</dbReference>
<proteinExistence type="predicted"/>
<evidence type="ECO:0000313" key="1">
    <source>
        <dbReference type="EMBL" id="CAD7233257.1"/>
    </source>
</evidence>
<sequence>PTHFSAFVVVQSHRLTNLVPGPSLIDPALEVSSFVRQAPTHLSAFVQSHRLTNLVPGPSLIDPALEVSSFVRQEIKLMIKCLSFVLSTQRSTATIVPFLDNSAMTPKVYLRGTKGKGKITPATTTELNRHLAAVIQMTNEDEKT</sequence>
<organism evidence="1">
    <name type="scientific">Cyprideis torosa</name>
    <dbReference type="NCBI Taxonomy" id="163714"/>
    <lineage>
        <taxon>Eukaryota</taxon>
        <taxon>Metazoa</taxon>
        <taxon>Ecdysozoa</taxon>
        <taxon>Arthropoda</taxon>
        <taxon>Crustacea</taxon>
        <taxon>Oligostraca</taxon>
        <taxon>Ostracoda</taxon>
        <taxon>Podocopa</taxon>
        <taxon>Podocopida</taxon>
        <taxon>Cytherocopina</taxon>
        <taxon>Cytheroidea</taxon>
        <taxon>Cytherideidae</taxon>
        <taxon>Cyprideis</taxon>
    </lineage>
</organism>
<feature type="non-terminal residue" evidence="1">
    <location>
        <position position="1"/>
    </location>
</feature>
<accession>A0A7R8ZR37</accession>
<name>A0A7R8ZR37_9CRUS</name>
<protein>
    <submittedName>
        <fullName evidence="1">Uncharacterized protein</fullName>
    </submittedName>
</protein>